<dbReference type="SUPFAM" id="SSF52266">
    <property type="entry name" value="SGNH hydrolase"/>
    <property type="match status" value="1"/>
</dbReference>
<dbReference type="NCBIfam" id="TIGR01167">
    <property type="entry name" value="LPXTG_anchor"/>
    <property type="match status" value="1"/>
</dbReference>
<evidence type="ECO:0000256" key="6">
    <source>
        <dbReference type="SAM" id="SignalP"/>
    </source>
</evidence>
<keyword evidence="5" id="KW-0472">Membrane</keyword>
<dbReference type="RefSeq" id="WP_305003554.1">
    <property type="nucleotide sequence ID" value="NZ_JAUQUB010000003.1"/>
</dbReference>
<evidence type="ECO:0000256" key="2">
    <source>
        <dbReference type="ARBA" id="ARBA00022525"/>
    </source>
</evidence>
<comment type="caution">
    <text evidence="8">The sequence shown here is derived from an EMBL/GenBank/DDBJ whole genome shotgun (WGS) entry which is preliminary data.</text>
</comment>
<dbReference type="Gene3D" id="3.40.50.1110">
    <property type="entry name" value="SGNH hydrolase"/>
    <property type="match status" value="1"/>
</dbReference>
<evidence type="ECO:0000256" key="4">
    <source>
        <dbReference type="ARBA" id="ARBA00023088"/>
    </source>
</evidence>
<dbReference type="CDD" id="cd01823">
    <property type="entry name" value="SEST_like"/>
    <property type="match status" value="1"/>
</dbReference>
<evidence type="ECO:0000259" key="7">
    <source>
        <dbReference type="PROSITE" id="PS50847"/>
    </source>
</evidence>
<dbReference type="EMBL" id="JAUQUB010000003">
    <property type="protein sequence ID" value="MDO7883123.1"/>
    <property type="molecule type" value="Genomic_DNA"/>
</dbReference>
<protein>
    <submittedName>
        <fullName evidence="8">GDSL-type esterase/lipase family protein</fullName>
    </submittedName>
</protein>
<keyword evidence="2" id="KW-0964">Secreted</keyword>
<keyword evidence="5" id="KW-0812">Transmembrane</keyword>
<organism evidence="8 9">
    <name type="scientific">Antiquaquibacter soli</name>
    <dbReference type="NCBI Taxonomy" id="3064523"/>
    <lineage>
        <taxon>Bacteria</taxon>
        <taxon>Bacillati</taxon>
        <taxon>Actinomycetota</taxon>
        <taxon>Actinomycetes</taxon>
        <taxon>Micrococcales</taxon>
        <taxon>Microbacteriaceae</taxon>
        <taxon>Antiquaquibacter</taxon>
    </lineage>
</organism>
<name>A0ABT9BQ26_9MICO</name>
<evidence type="ECO:0000256" key="1">
    <source>
        <dbReference type="ARBA" id="ARBA00022512"/>
    </source>
</evidence>
<dbReference type="PANTHER" id="PTHR37981:SF1">
    <property type="entry name" value="SGNH HYDROLASE-TYPE ESTERASE DOMAIN-CONTAINING PROTEIN"/>
    <property type="match status" value="1"/>
</dbReference>
<keyword evidence="9" id="KW-1185">Reference proteome</keyword>
<evidence type="ECO:0000256" key="3">
    <source>
        <dbReference type="ARBA" id="ARBA00022729"/>
    </source>
</evidence>
<feature type="chain" id="PRO_5045765531" evidence="6">
    <location>
        <begin position="30"/>
        <end position="493"/>
    </location>
</feature>
<keyword evidence="5" id="KW-1133">Transmembrane helix</keyword>
<feature type="transmembrane region" description="Helical" evidence="5">
    <location>
        <begin position="466"/>
        <end position="487"/>
    </location>
</feature>
<keyword evidence="4" id="KW-0572">Peptidoglycan-anchor</keyword>
<evidence type="ECO:0000313" key="8">
    <source>
        <dbReference type="EMBL" id="MDO7883123.1"/>
    </source>
</evidence>
<keyword evidence="1" id="KW-0134">Cell wall</keyword>
<sequence>MRRASLVSALAIAAIAVTAAASATGAATAAQPGELTGLEYVALGDSYQAGFGLEPYSTTTPFTGNPNGCYQSQDDYPSRVAASLGLDVTDQTCSGAVTANIGYPDGVTFTNPPAAQPLPALATGDELQVTLAGLTVPELQKAGLSDSTAVVTVGIGGNDLGFSHIAEACIRTGVDPSSEPVYLALELGISVPNCADYFGDPTTYPTADLFTRMTDAVAPRIDGVLDAIAELAPNAQVFVVGYPMVTPADATNACFTDPTTPNSVPFSGTDLEFIHSVEIALDGALQTGAEEHGFHFVTSWASSANNTLCSAEPWIWGLTAYENSQPTCDANYLPVLNGEICVELGALHPTADGIANLARLTTAAVDSAFFVEPASASVAVGAGTSIRGGGFQPGETVLLRLTSGSRIVDLGTATADASGSFTKSVTLPAGSPTGAVTVSGTGATSGRSFSSPLQVSPALAATGTDAAAPAALAAALLVLGAAALTLTRRRRAA</sequence>
<dbReference type="InterPro" id="IPR037460">
    <property type="entry name" value="SEST-like"/>
</dbReference>
<dbReference type="Pfam" id="PF13472">
    <property type="entry name" value="Lipase_GDSL_2"/>
    <property type="match status" value="1"/>
</dbReference>
<proteinExistence type="predicted"/>
<gene>
    <name evidence="8" type="ORF">Q5716_12870</name>
</gene>
<reference evidence="8 9" key="1">
    <citation type="submission" date="2023-07" db="EMBL/GenBank/DDBJ databases">
        <title>Protaetiibacter sp. nov WY-16 isolated from soil.</title>
        <authorList>
            <person name="Liu B."/>
            <person name="Wan Y."/>
        </authorList>
    </citation>
    <scope>NUCLEOTIDE SEQUENCE [LARGE SCALE GENOMIC DNA]</scope>
    <source>
        <strain evidence="8 9">WY-16</strain>
    </source>
</reference>
<dbReference type="InterPro" id="IPR036514">
    <property type="entry name" value="SGNH_hydro_sf"/>
</dbReference>
<dbReference type="Proteomes" id="UP001241072">
    <property type="component" value="Unassembled WGS sequence"/>
</dbReference>
<keyword evidence="3 6" id="KW-0732">Signal</keyword>
<evidence type="ECO:0000313" key="9">
    <source>
        <dbReference type="Proteomes" id="UP001241072"/>
    </source>
</evidence>
<dbReference type="PROSITE" id="PS50847">
    <property type="entry name" value="GRAM_POS_ANCHORING"/>
    <property type="match status" value="1"/>
</dbReference>
<accession>A0ABT9BQ26</accession>
<feature type="domain" description="Gram-positive cocci surface proteins LPxTG" evidence="7">
    <location>
        <begin position="459"/>
        <end position="493"/>
    </location>
</feature>
<evidence type="ECO:0000256" key="5">
    <source>
        <dbReference type="SAM" id="Phobius"/>
    </source>
</evidence>
<dbReference type="InterPro" id="IPR013830">
    <property type="entry name" value="SGNH_hydro"/>
</dbReference>
<dbReference type="PANTHER" id="PTHR37981">
    <property type="entry name" value="LIPASE 2"/>
    <property type="match status" value="1"/>
</dbReference>
<dbReference type="InterPro" id="IPR019931">
    <property type="entry name" value="LPXTG_anchor"/>
</dbReference>
<feature type="signal peptide" evidence="6">
    <location>
        <begin position="1"/>
        <end position="29"/>
    </location>
</feature>